<organism evidence="3 4">
    <name type="scientific">Strongyloides papillosus</name>
    <name type="common">Intestinal threadworm</name>
    <dbReference type="NCBI Taxonomy" id="174720"/>
    <lineage>
        <taxon>Eukaryota</taxon>
        <taxon>Metazoa</taxon>
        <taxon>Ecdysozoa</taxon>
        <taxon>Nematoda</taxon>
        <taxon>Chromadorea</taxon>
        <taxon>Rhabditida</taxon>
        <taxon>Tylenchina</taxon>
        <taxon>Panagrolaimomorpha</taxon>
        <taxon>Strongyloidoidea</taxon>
        <taxon>Strongyloididae</taxon>
        <taxon>Strongyloides</taxon>
    </lineage>
</organism>
<keyword evidence="2" id="KW-1133">Transmembrane helix</keyword>
<protein>
    <submittedName>
        <fullName evidence="4">Uncharacterized protein</fullName>
    </submittedName>
</protein>
<evidence type="ECO:0000313" key="3">
    <source>
        <dbReference type="Proteomes" id="UP000046392"/>
    </source>
</evidence>
<feature type="transmembrane region" description="Helical" evidence="2">
    <location>
        <begin position="27"/>
        <end position="45"/>
    </location>
</feature>
<accession>A0A0N5BBC8</accession>
<evidence type="ECO:0000256" key="1">
    <source>
        <dbReference type="SAM" id="MobiDB-lite"/>
    </source>
</evidence>
<evidence type="ECO:0000256" key="2">
    <source>
        <dbReference type="SAM" id="Phobius"/>
    </source>
</evidence>
<reference evidence="4" key="1">
    <citation type="submission" date="2017-02" db="UniProtKB">
        <authorList>
            <consortium name="WormBaseParasite"/>
        </authorList>
    </citation>
    <scope>IDENTIFICATION</scope>
</reference>
<keyword evidence="2" id="KW-0472">Membrane</keyword>
<dbReference type="Proteomes" id="UP000046392">
    <property type="component" value="Unplaced"/>
</dbReference>
<dbReference type="STRING" id="174720.A0A0N5BBC8"/>
<name>A0A0N5BBC8_STREA</name>
<dbReference type="Gene3D" id="1.10.287.1490">
    <property type="match status" value="1"/>
</dbReference>
<evidence type="ECO:0000313" key="4">
    <source>
        <dbReference type="WBParaSite" id="SPAL_0000333600.1"/>
    </source>
</evidence>
<proteinExistence type="predicted"/>
<sequence length="260" mass="28765">MVTINYEPLHHAERRGIRHGGLSQAKLFFLLCIICAFGIVLYSYFNLSSDIVTMKEIIESKNAHIQKAVNQIEDLHIELENIKAKVESLNKEKDSLTNDIRNCKLSSDNERRTLLGDVAKEKDQMKAQLNEEKDKNVKLNEEIEKLKKDIEEKVCSADNKKNESDKNVEQGVAPPVGQEPVVKNAKGPLQIPDIEDSLGGMDGKEKLNPGAGEALVPKDNEEINIPEPNGNEAAPGPGIAIPNQENEGFIANDNPPVKDV</sequence>
<dbReference type="AlphaFoldDB" id="A0A0N5BBC8"/>
<keyword evidence="3" id="KW-1185">Reference proteome</keyword>
<feature type="compositionally biased region" description="Basic and acidic residues" evidence="1">
    <location>
        <begin position="156"/>
        <end position="168"/>
    </location>
</feature>
<feature type="compositionally biased region" description="Low complexity" evidence="1">
    <location>
        <begin position="223"/>
        <end position="232"/>
    </location>
</feature>
<keyword evidence="2" id="KW-0812">Transmembrane</keyword>
<feature type="region of interest" description="Disordered" evidence="1">
    <location>
        <begin position="156"/>
        <end position="260"/>
    </location>
</feature>
<dbReference type="WBParaSite" id="SPAL_0000333600.1">
    <property type="protein sequence ID" value="SPAL_0000333600.1"/>
    <property type="gene ID" value="SPAL_0000333600"/>
</dbReference>